<accession>A0A8H4NSW7</accession>
<evidence type="ECO:0000259" key="2">
    <source>
        <dbReference type="Pfam" id="PF12756"/>
    </source>
</evidence>
<organism evidence="3 4">
    <name type="scientific">Fusarium acutatum</name>
    <dbReference type="NCBI Taxonomy" id="78861"/>
    <lineage>
        <taxon>Eukaryota</taxon>
        <taxon>Fungi</taxon>
        <taxon>Dikarya</taxon>
        <taxon>Ascomycota</taxon>
        <taxon>Pezizomycotina</taxon>
        <taxon>Sordariomycetes</taxon>
        <taxon>Hypocreomycetidae</taxon>
        <taxon>Hypocreales</taxon>
        <taxon>Nectriaceae</taxon>
        <taxon>Fusarium</taxon>
        <taxon>Fusarium fujikuroi species complex</taxon>
    </lineage>
</organism>
<protein>
    <submittedName>
        <fullName evidence="3">TRI15- transcription factor</fullName>
    </submittedName>
</protein>
<evidence type="ECO:0000313" key="4">
    <source>
        <dbReference type="Proteomes" id="UP000536711"/>
    </source>
</evidence>
<feature type="region of interest" description="Disordered" evidence="1">
    <location>
        <begin position="59"/>
        <end position="87"/>
    </location>
</feature>
<keyword evidence="4" id="KW-1185">Reference proteome</keyword>
<sequence>MADTSSDQQQSLKVAQTPSFCRLCNVELRGLQTWKAHVKSDGHVQKLQEKVHGITVSSIPTSASKLSPSRSQMRDEFEEADLQSESDVEEDGFDDQELVATEFVPGHCLFCTKDTSTLDESIKHMSSAHGFNIPFQEFLAVDLETLVSYLYFVINTYRECICCGTRRSTVEGTQHHMLAKGHCRFDISPETEEFYEIPQYEDALGNRKQDTSDSLKLPSGRIISHRKREEPRVPRREAADQKPIEYSVPVEPGMEIAHRRTGNGSREVVQANEAILAAQLSRLKITSDRAAQREEKRWRGRLERANNFFSLKRFRLDAADSRMGRQF</sequence>
<gene>
    <name evidence="3" type="ORF">FACUT_1640</name>
</gene>
<dbReference type="OrthoDB" id="19329at2759"/>
<dbReference type="InterPro" id="IPR036236">
    <property type="entry name" value="Znf_C2H2_sf"/>
</dbReference>
<proteinExistence type="predicted"/>
<dbReference type="PANTHER" id="PTHR13182">
    <property type="entry name" value="ZINC FINGER PROTEIN 622"/>
    <property type="match status" value="1"/>
</dbReference>
<comment type="caution">
    <text evidence="3">The sequence shown here is derived from an EMBL/GenBank/DDBJ whole genome shotgun (WGS) entry which is preliminary data.</text>
</comment>
<feature type="compositionally biased region" description="Polar residues" evidence="1">
    <location>
        <begin position="59"/>
        <end position="71"/>
    </location>
</feature>
<dbReference type="GO" id="GO:0030687">
    <property type="term" value="C:preribosome, large subunit precursor"/>
    <property type="evidence" value="ECO:0007669"/>
    <property type="project" value="TreeGrafter"/>
</dbReference>
<reference evidence="3 4" key="1">
    <citation type="submission" date="2020-01" db="EMBL/GenBank/DDBJ databases">
        <title>Identification and distribution of gene clusters putatively required for synthesis of sphingolipid metabolism inhibitors in phylogenetically diverse species of the filamentous fungus Fusarium.</title>
        <authorList>
            <person name="Kim H.-S."/>
            <person name="Busman M."/>
            <person name="Brown D.W."/>
            <person name="Divon H."/>
            <person name="Uhlig S."/>
            <person name="Proctor R.H."/>
        </authorList>
    </citation>
    <scope>NUCLEOTIDE SEQUENCE [LARGE SCALE GENOMIC DNA]</scope>
    <source>
        <strain evidence="3 4">NRRL 13308</strain>
    </source>
</reference>
<dbReference type="PANTHER" id="PTHR13182:SF8">
    <property type="entry name" value="CYTOPLASMIC 60S SUBUNIT BIOGENESIS FACTOR ZNF622"/>
    <property type="match status" value="1"/>
</dbReference>
<dbReference type="InterPro" id="IPR040025">
    <property type="entry name" value="Znf622/Rei1/Reh1"/>
</dbReference>
<evidence type="ECO:0000256" key="1">
    <source>
        <dbReference type="SAM" id="MobiDB-lite"/>
    </source>
</evidence>
<evidence type="ECO:0000313" key="3">
    <source>
        <dbReference type="EMBL" id="KAF4443086.1"/>
    </source>
</evidence>
<dbReference type="SUPFAM" id="SSF57667">
    <property type="entry name" value="beta-beta-alpha zinc fingers"/>
    <property type="match status" value="2"/>
</dbReference>
<feature type="domain" description="ZN622/Rei1/Reh1 zinc finger C2H2-type" evidence="2">
    <location>
        <begin position="107"/>
        <end position="197"/>
    </location>
</feature>
<feature type="compositionally biased region" description="Acidic residues" evidence="1">
    <location>
        <begin position="76"/>
        <end position="87"/>
    </location>
</feature>
<dbReference type="EMBL" id="JAADJF010000035">
    <property type="protein sequence ID" value="KAF4443086.1"/>
    <property type="molecule type" value="Genomic_DNA"/>
</dbReference>
<name>A0A8H4NSW7_9HYPO</name>
<dbReference type="InterPro" id="IPR041661">
    <property type="entry name" value="ZN622/Rei1/Reh1_Znf-C2H2"/>
</dbReference>
<dbReference type="GO" id="GO:0042273">
    <property type="term" value="P:ribosomal large subunit biogenesis"/>
    <property type="evidence" value="ECO:0007669"/>
    <property type="project" value="TreeGrafter"/>
</dbReference>
<dbReference type="Pfam" id="PF12756">
    <property type="entry name" value="zf-C2H2_2"/>
    <property type="match status" value="1"/>
</dbReference>
<dbReference type="AlphaFoldDB" id="A0A8H4NSW7"/>
<dbReference type="Proteomes" id="UP000536711">
    <property type="component" value="Unassembled WGS sequence"/>
</dbReference>